<evidence type="ECO:0000313" key="2">
    <source>
        <dbReference type="Proteomes" id="UP000299102"/>
    </source>
</evidence>
<organism evidence="1 2">
    <name type="scientific">Eumeta variegata</name>
    <name type="common">Bagworm moth</name>
    <name type="synonym">Eumeta japonica</name>
    <dbReference type="NCBI Taxonomy" id="151549"/>
    <lineage>
        <taxon>Eukaryota</taxon>
        <taxon>Metazoa</taxon>
        <taxon>Ecdysozoa</taxon>
        <taxon>Arthropoda</taxon>
        <taxon>Hexapoda</taxon>
        <taxon>Insecta</taxon>
        <taxon>Pterygota</taxon>
        <taxon>Neoptera</taxon>
        <taxon>Endopterygota</taxon>
        <taxon>Lepidoptera</taxon>
        <taxon>Glossata</taxon>
        <taxon>Ditrysia</taxon>
        <taxon>Tineoidea</taxon>
        <taxon>Psychidae</taxon>
        <taxon>Oiketicinae</taxon>
        <taxon>Eumeta</taxon>
    </lineage>
</organism>
<dbReference type="Proteomes" id="UP000299102">
    <property type="component" value="Unassembled WGS sequence"/>
</dbReference>
<accession>A0A4C1TZY7</accession>
<evidence type="ECO:0000313" key="1">
    <source>
        <dbReference type="EMBL" id="GBP19635.1"/>
    </source>
</evidence>
<dbReference type="AlphaFoldDB" id="A0A4C1TZY7"/>
<protein>
    <submittedName>
        <fullName evidence="1">Uncharacterized protein</fullName>
    </submittedName>
</protein>
<comment type="caution">
    <text evidence="1">The sequence shown here is derived from an EMBL/GenBank/DDBJ whole genome shotgun (WGS) entry which is preliminary data.</text>
</comment>
<reference evidence="1 2" key="1">
    <citation type="journal article" date="2019" name="Commun. Biol.">
        <title>The bagworm genome reveals a unique fibroin gene that provides high tensile strength.</title>
        <authorList>
            <person name="Kono N."/>
            <person name="Nakamura H."/>
            <person name="Ohtoshi R."/>
            <person name="Tomita M."/>
            <person name="Numata K."/>
            <person name="Arakawa K."/>
        </authorList>
    </citation>
    <scope>NUCLEOTIDE SEQUENCE [LARGE SCALE GENOMIC DNA]</scope>
</reference>
<gene>
    <name evidence="1" type="ORF">EVAR_75607_1</name>
</gene>
<dbReference type="EMBL" id="BGZK01000110">
    <property type="protein sequence ID" value="GBP19635.1"/>
    <property type="molecule type" value="Genomic_DNA"/>
</dbReference>
<name>A0A4C1TZY7_EUMVA</name>
<proteinExistence type="predicted"/>
<keyword evidence="2" id="KW-1185">Reference proteome</keyword>
<sequence>MMCVLTLAAAAEAASRSAATAAVAVHLINIVALGTMKYHSVIYGRAEIKRIRGRGKGGGKMRVIEAREWGNSRGNHSKERWFHQIMWGLQRERLPFWEIGAVGARAVRARRLGRNFYHTPAGQLRTTRFGYLTVYRVILILVGGTREGACPAMKGNYRIYTSHAVALTSRYAAGECLKRAMSKVCVDATNTSQKYSRDTISNPVHGPVIVTATRIHRIDINAVVFVYAIIDVDGMTTIQRPTSTA</sequence>